<dbReference type="Pfam" id="PF00440">
    <property type="entry name" value="TetR_N"/>
    <property type="match status" value="1"/>
</dbReference>
<keyword evidence="1" id="KW-0805">Transcription regulation</keyword>
<dbReference type="FunFam" id="1.10.10.60:FF:000141">
    <property type="entry name" value="TetR family transcriptional regulator"/>
    <property type="match status" value="1"/>
</dbReference>
<proteinExistence type="predicted"/>
<accession>A0A380T7M2</accession>
<name>A0A380T7M2_9ZZZZ</name>
<organism evidence="5">
    <name type="scientific">metagenome</name>
    <dbReference type="NCBI Taxonomy" id="256318"/>
    <lineage>
        <taxon>unclassified sequences</taxon>
        <taxon>metagenomes</taxon>
    </lineage>
</organism>
<feature type="domain" description="HTH tetR-type" evidence="4">
    <location>
        <begin position="48"/>
        <end position="108"/>
    </location>
</feature>
<dbReference type="GO" id="GO:0003700">
    <property type="term" value="F:DNA-binding transcription factor activity"/>
    <property type="evidence" value="ECO:0007669"/>
    <property type="project" value="TreeGrafter"/>
</dbReference>
<dbReference type="InterPro" id="IPR036271">
    <property type="entry name" value="Tet_transcr_reg_TetR-rel_C_sf"/>
</dbReference>
<dbReference type="GO" id="GO:0000976">
    <property type="term" value="F:transcription cis-regulatory region binding"/>
    <property type="evidence" value="ECO:0007669"/>
    <property type="project" value="TreeGrafter"/>
</dbReference>
<evidence type="ECO:0000256" key="1">
    <source>
        <dbReference type="ARBA" id="ARBA00023015"/>
    </source>
</evidence>
<dbReference type="PRINTS" id="PR00455">
    <property type="entry name" value="HTHTETR"/>
</dbReference>
<reference evidence="5" key="1">
    <citation type="submission" date="2018-07" db="EMBL/GenBank/DDBJ databases">
        <authorList>
            <person name="Quirk P.G."/>
            <person name="Krulwich T.A."/>
        </authorList>
    </citation>
    <scope>NUCLEOTIDE SEQUENCE</scope>
</reference>
<keyword evidence="3" id="KW-0804">Transcription</keyword>
<dbReference type="AlphaFoldDB" id="A0A380T7M2"/>
<gene>
    <name evidence="5" type="ORF">DF3PB_10116</name>
</gene>
<dbReference type="SUPFAM" id="SSF48498">
    <property type="entry name" value="Tetracyclin repressor-like, C-terminal domain"/>
    <property type="match status" value="1"/>
</dbReference>
<evidence type="ECO:0000256" key="2">
    <source>
        <dbReference type="ARBA" id="ARBA00023125"/>
    </source>
</evidence>
<dbReference type="InterPro" id="IPR050109">
    <property type="entry name" value="HTH-type_TetR-like_transc_reg"/>
</dbReference>
<dbReference type="EMBL" id="UIDG01000001">
    <property type="protein sequence ID" value="SUS03364.1"/>
    <property type="molecule type" value="Genomic_DNA"/>
</dbReference>
<dbReference type="InterPro" id="IPR009057">
    <property type="entry name" value="Homeodomain-like_sf"/>
</dbReference>
<evidence type="ECO:0000256" key="3">
    <source>
        <dbReference type="ARBA" id="ARBA00023163"/>
    </source>
</evidence>
<dbReference type="Gene3D" id="1.10.357.10">
    <property type="entry name" value="Tetracycline Repressor, domain 2"/>
    <property type="match status" value="1"/>
</dbReference>
<dbReference type="InterPro" id="IPR001647">
    <property type="entry name" value="HTH_TetR"/>
</dbReference>
<dbReference type="Gene3D" id="1.10.10.60">
    <property type="entry name" value="Homeodomain-like"/>
    <property type="match status" value="1"/>
</dbReference>
<sequence>MLGIAGIVRWPGEIFGVGEQLTSLHSARAGRPAKKARLTKARVRTYGAETREAVLSTARELFAERGLAQVSMQDIADAAQVSRATVFNQFRSKQSIVDAITAESLKNYRGLLAAALADEATPTLDLLRQLFDRMAKGLQANRKLYRHLFVEIRKTSLGLDGGVVSDLRRETFEELVKLFARGQSRGDVTRALPPELLATAFDSLLSGAVTHWLQNSVRMPLHRILADLAEVFLVGIAGKA</sequence>
<protein>
    <recommendedName>
        <fullName evidence="4">HTH tetR-type domain-containing protein</fullName>
    </recommendedName>
</protein>
<dbReference type="PANTHER" id="PTHR30055:SF234">
    <property type="entry name" value="HTH-TYPE TRANSCRIPTIONAL REGULATOR BETI"/>
    <property type="match status" value="1"/>
</dbReference>
<evidence type="ECO:0000313" key="5">
    <source>
        <dbReference type="EMBL" id="SUS03364.1"/>
    </source>
</evidence>
<dbReference type="SUPFAM" id="SSF46689">
    <property type="entry name" value="Homeodomain-like"/>
    <property type="match status" value="1"/>
</dbReference>
<keyword evidence="2" id="KW-0238">DNA-binding</keyword>
<evidence type="ECO:0000259" key="4">
    <source>
        <dbReference type="PROSITE" id="PS50977"/>
    </source>
</evidence>
<dbReference type="PROSITE" id="PS50977">
    <property type="entry name" value="HTH_TETR_2"/>
    <property type="match status" value="1"/>
</dbReference>
<dbReference type="PANTHER" id="PTHR30055">
    <property type="entry name" value="HTH-TYPE TRANSCRIPTIONAL REGULATOR RUTR"/>
    <property type="match status" value="1"/>
</dbReference>